<keyword evidence="1" id="KW-0472">Membrane</keyword>
<reference evidence="2" key="1">
    <citation type="submission" date="2022-10" db="EMBL/GenBank/DDBJ databases">
        <title>WGS of marine actinomycetes from Thailand.</title>
        <authorList>
            <person name="Thawai C."/>
        </authorList>
    </citation>
    <scope>NUCLEOTIDE SEQUENCE</scope>
    <source>
        <strain evidence="2">SW21</strain>
    </source>
</reference>
<dbReference type="InterPro" id="IPR010699">
    <property type="entry name" value="DUF1275"/>
</dbReference>
<evidence type="ECO:0000313" key="2">
    <source>
        <dbReference type="EMBL" id="MCX2965752.1"/>
    </source>
</evidence>
<proteinExistence type="predicted"/>
<dbReference type="Proteomes" id="UP001143347">
    <property type="component" value="Unassembled WGS sequence"/>
</dbReference>
<dbReference type="Pfam" id="PF06912">
    <property type="entry name" value="DUF1275"/>
    <property type="match status" value="1"/>
</dbReference>
<dbReference type="PANTHER" id="PTHR37314">
    <property type="entry name" value="SLR0142 PROTEIN"/>
    <property type="match status" value="1"/>
</dbReference>
<dbReference type="PANTHER" id="PTHR37314:SF4">
    <property type="entry name" value="UPF0700 TRANSMEMBRANE PROTEIN YOAK"/>
    <property type="match status" value="1"/>
</dbReference>
<feature type="transmembrane region" description="Helical" evidence="1">
    <location>
        <begin position="20"/>
        <end position="39"/>
    </location>
</feature>
<accession>A0A9X3D8T0</accession>
<evidence type="ECO:0000313" key="3">
    <source>
        <dbReference type="Proteomes" id="UP001143347"/>
    </source>
</evidence>
<name>A0A9X3D8T0_9ACTN</name>
<protein>
    <submittedName>
        <fullName evidence="2">YoaK family protein</fullName>
    </submittedName>
</protein>
<feature type="transmembrane region" description="Helical" evidence="1">
    <location>
        <begin position="185"/>
        <end position="203"/>
    </location>
</feature>
<evidence type="ECO:0000256" key="1">
    <source>
        <dbReference type="SAM" id="Phobius"/>
    </source>
</evidence>
<gene>
    <name evidence="2" type="ORF">OSB52_16820</name>
</gene>
<keyword evidence="3" id="KW-1185">Reference proteome</keyword>
<sequence length="232" mass="23534">MTTTTVSPTESVRRRDDASLHLGLMVALTFVTGIVDAGGYLGLDKVFVGNMTGNVVILGMGAAGADGLPVLGPVLALVAFVVGAGLGGLVLRGHGSGWSTRVTVMLLASYAMVAASAGVVGVVTLTETTQITAAVLTAAAMGVQAAVARKVGVAEMTTVVVTSTITVWAIEFWSRPGWRTLANRRLLAIGAIFLGALVGAFLLTIGPLWPVFVVAAAVGVSATVVGHVRSQH</sequence>
<comment type="caution">
    <text evidence="2">The sequence shown here is derived from an EMBL/GenBank/DDBJ whole genome shotgun (WGS) entry which is preliminary data.</text>
</comment>
<feature type="transmembrane region" description="Helical" evidence="1">
    <location>
        <begin position="209"/>
        <end position="228"/>
    </location>
</feature>
<keyword evidence="1" id="KW-0812">Transmembrane</keyword>
<dbReference type="RefSeq" id="WP_266062800.1">
    <property type="nucleotide sequence ID" value="NZ_JAPKFM010000019.1"/>
</dbReference>
<feature type="transmembrane region" description="Helical" evidence="1">
    <location>
        <begin position="70"/>
        <end position="91"/>
    </location>
</feature>
<dbReference type="AlphaFoldDB" id="A0A9X3D8T0"/>
<feature type="transmembrane region" description="Helical" evidence="1">
    <location>
        <begin position="103"/>
        <end position="125"/>
    </location>
</feature>
<dbReference type="EMBL" id="JAPKFM010000019">
    <property type="protein sequence ID" value="MCX2965752.1"/>
    <property type="molecule type" value="Genomic_DNA"/>
</dbReference>
<organism evidence="2 3">
    <name type="scientific">Gordonia aquimaris</name>
    <dbReference type="NCBI Taxonomy" id="2984863"/>
    <lineage>
        <taxon>Bacteria</taxon>
        <taxon>Bacillati</taxon>
        <taxon>Actinomycetota</taxon>
        <taxon>Actinomycetes</taxon>
        <taxon>Mycobacteriales</taxon>
        <taxon>Gordoniaceae</taxon>
        <taxon>Gordonia</taxon>
    </lineage>
</organism>
<keyword evidence="1" id="KW-1133">Transmembrane helix</keyword>